<comment type="caution">
    <text evidence="8">The sequence shown here is derived from an EMBL/GenBank/DDBJ whole genome shotgun (WGS) entry which is preliminary data.</text>
</comment>
<evidence type="ECO:0000313" key="9">
    <source>
        <dbReference type="Proteomes" id="UP000752696"/>
    </source>
</evidence>
<evidence type="ECO:0000256" key="4">
    <source>
        <dbReference type="ARBA" id="ARBA00023157"/>
    </source>
</evidence>
<feature type="domain" description="Chitin-binding type-2" evidence="7">
    <location>
        <begin position="183"/>
        <end position="238"/>
    </location>
</feature>
<dbReference type="Proteomes" id="UP000752696">
    <property type="component" value="Unassembled WGS sequence"/>
</dbReference>
<feature type="compositionally biased region" description="Pro residues" evidence="6">
    <location>
        <begin position="334"/>
        <end position="355"/>
    </location>
</feature>
<keyword evidence="4" id="KW-1015">Disulfide bond</keyword>
<feature type="non-terminal residue" evidence="8">
    <location>
        <position position="1"/>
    </location>
</feature>
<dbReference type="InterPro" id="IPR002557">
    <property type="entry name" value="Chitin-bd_dom"/>
</dbReference>
<feature type="compositionally biased region" description="Low complexity" evidence="6">
    <location>
        <begin position="319"/>
        <end position="333"/>
    </location>
</feature>
<dbReference type="InterPro" id="IPR036508">
    <property type="entry name" value="Chitin-bd_dom_sf"/>
</dbReference>
<dbReference type="PANTHER" id="PTHR23301:SF98">
    <property type="entry name" value="CHITIN-BINDING TYPE-2 DOMAIN-CONTAINING PROTEIN-RELATED"/>
    <property type="match status" value="1"/>
</dbReference>
<name>A0A6V7GVP3_9HYME</name>
<sequence>MVGDALCKPSNRPGPGHPASEHRAQRFGHRERFANDPSTPSSRVQTDLLEGVLFSRFSLDLLQPDQEVTMRLVLIFLALLVLGLCDAASRTATAARRRTHLEHPRQQRQDSENVWDLVELQKLDNNANVWNKNPSNPSANVTELQDSELSNTRQLYPSLPNPGETNELPGPITAEPIPMATPPPGCLAPRGQFPSARSCSNYLNCWDDTVVEQSCPDGLLFNDVSLVCDYDYNVNCGDRPKPTPRPSLSSGAKLCPEPNGRYRSATNCSEFYVCVYRKPIKFACSGNSVYNDVLGVCDYPYNVDCKGAVTPSLPPKPTTPQSQPPSQSATSPTWPSPPSYGPLQPSPLPAQPPSYGPSQLPSYGPPQPPQPSQSPQPPQPVQSSPYGLSQFASWHQRPVAAQLQIEKDQQQQQQQMPEQFENPWNTVQNVPPSLSTAPCNDGDVHRLNDFCTNVVVCRNGRPQLLRCSLGYSYDRVSDSCKPISIAK</sequence>
<dbReference type="Pfam" id="PF01607">
    <property type="entry name" value="CBM_14"/>
    <property type="match status" value="2"/>
</dbReference>
<dbReference type="OrthoDB" id="8197172at2759"/>
<keyword evidence="3" id="KW-0677">Repeat</keyword>
<evidence type="ECO:0000256" key="5">
    <source>
        <dbReference type="ARBA" id="ARBA00023180"/>
    </source>
</evidence>
<dbReference type="AlphaFoldDB" id="A0A6V7GVP3"/>
<keyword evidence="1" id="KW-0147">Chitin-binding</keyword>
<feature type="region of interest" description="Disordered" evidence="6">
    <location>
        <begin position="312"/>
        <end position="386"/>
    </location>
</feature>
<dbReference type="PROSITE" id="PS50940">
    <property type="entry name" value="CHIT_BIND_II"/>
    <property type="match status" value="2"/>
</dbReference>
<dbReference type="SMART" id="SM00494">
    <property type="entry name" value="ChtBD2"/>
    <property type="match status" value="3"/>
</dbReference>
<dbReference type="SUPFAM" id="SSF57625">
    <property type="entry name" value="Invertebrate chitin-binding proteins"/>
    <property type="match status" value="3"/>
</dbReference>
<dbReference type="InterPro" id="IPR051940">
    <property type="entry name" value="Chitin_bind-dev_reg"/>
</dbReference>
<dbReference type="EMBL" id="CAJDYZ010002246">
    <property type="protein sequence ID" value="CAD1469366.1"/>
    <property type="molecule type" value="Genomic_DNA"/>
</dbReference>
<dbReference type="Gene3D" id="2.170.140.10">
    <property type="entry name" value="Chitin binding domain"/>
    <property type="match status" value="2"/>
</dbReference>
<proteinExistence type="predicted"/>
<dbReference type="GO" id="GO:0005576">
    <property type="term" value="C:extracellular region"/>
    <property type="evidence" value="ECO:0007669"/>
    <property type="project" value="InterPro"/>
</dbReference>
<feature type="region of interest" description="Disordered" evidence="6">
    <location>
        <begin position="1"/>
        <end position="24"/>
    </location>
</feature>
<evidence type="ECO:0000313" key="8">
    <source>
        <dbReference type="EMBL" id="CAD1469366.1"/>
    </source>
</evidence>
<keyword evidence="9" id="KW-1185">Reference proteome</keyword>
<reference evidence="8" key="1">
    <citation type="submission" date="2020-07" db="EMBL/GenBank/DDBJ databases">
        <authorList>
            <person name="Nazaruddin N."/>
        </authorList>
    </citation>
    <scope>NUCLEOTIDE SEQUENCE</scope>
</reference>
<evidence type="ECO:0000259" key="7">
    <source>
        <dbReference type="PROSITE" id="PS50940"/>
    </source>
</evidence>
<keyword evidence="5" id="KW-0325">Glycoprotein</keyword>
<gene>
    <name evidence="8" type="ORF">MHI_LOCUS123116</name>
</gene>
<keyword evidence="2" id="KW-0732">Signal</keyword>
<protein>
    <recommendedName>
        <fullName evidence="7">Chitin-binding type-2 domain-containing protein</fullName>
    </recommendedName>
</protein>
<dbReference type="PANTHER" id="PTHR23301">
    <property type="entry name" value="CHITIN BINDING PERITROPHIN-A"/>
    <property type="match status" value="1"/>
</dbReference>
<feature type="domain" description="Chitin-binding type-2" evidence="7">
    <location>
        <begin position="252"/>
        <end position="307"/>
    </location>
</feature>
<evidence type="ECO:0000256" key="3">
    <source>
        <dbReference type="ARBA" id="ARBA00022737"/>
    </source>
</evidence>
<feature type="compositionally biased region" description="Pro residues" evidence="6">
    <location>
        <begin position="363"/>
        <end position="380"/>
    </location>
</feature>
<evidence type="ECO:0000256" key="6">
    <source>
        <dbReference type="SAM" id="MobiDB-lite"/>
    </source>
</evidence>
<evidence type="ECO:0000256" key="2">
    <source>
        <dbReference type="ARBA" id="ARBA00022729"/>
    </source>
</evidence>
<organism evidence="8 9">
    <name type="scientific">Heterotrigona itama</name>
    <dbReference type="NCBI Taxonomy" id="395501"/>
    <lineage>
        <taxon>Eukaryota</taxon>
        <taxon>Metazoa</taxon>
        <taxon>Ecdysozoa</taxon>
        <taxon>Arthropoda</taxon>
        <taxon>Hexapoda</taxon>
        <taxon>Insecta</taxon>
        <taxon>Pterygota</taxon>
        <taxon>Neoptera</taxon>
        <taxon>Endopterygota</taxon>
        <taxon>Hymenoptera</taxon>
        <taxon>Apocrita</taxon>
        <taxon>Aculeata</taxon>
        <taxon>Apoidea</taxon>
        <taxon>Anthophila</taxon>
        <taxon>Apidae</taxon>
        <taxon>Heterotrigona</taxon>
    </lineage>
</organism>
<evidence type="ECO:0000256" key="1">
    <source>
        <dbReference type="ARBA" id="ARBA00022669"/>
    </source>
</evidence>
<accession>A0A6V7GVP3</accession>
<dbReference type="GO" id="GO:0008061">
    <property type="term" value="F:chitin binding"/>
    <property type="evidence" value="ECO:0007669"/>
    <property type="project" value="UniProtKB-KW"/>
</dbReference>